<evidence type="ECO:0000259" key="16">
    <source>
        <dbReference type="PROSITE" id="PS51194"/>
    </source>
</evidence>
<proteinExistence type="inferred from homology"/>
<feature type="compositionally biased region" description="Basic residues" evidence="13">
    <location>
        <begin position="693"/>
        <end position="706"/>
    </location>
</feature>
<organism evidence="17 18">
    <name type="scientific">Candidatus Kaiserbacteria bacterium GWA2_50_9</name>
    <dbReference type="NCBI Taxonomy" id="1798474"/>
    <lineage>
        <taxon>Bacteria</taxon>
        <taxon>Candidatus Kaiseribacteriota</taxon>
    </lineage>
</organism>
<dbReference type="PROSITE" id="PS50151">
    <property type="entry name" value="UVR"/>
    <property type="match status" value="1"/>
</dbReference>
<keyword evidence="7" id="KW-0067">ATP-binding</keyword>
<dbReference type="Pfam" id="PF17757">
    <property type="entry name" value="UvrB_inter"/>
    <property type="match status" value="1"/>
</dbReference>
<dbReference type="GO" id="GO:0016887">
    <property type="term" value="F:ATP hydrolysis activity"/>
    <property type="evidence" value="ECO:0007669"/>
    <property type="project" value="InterPro"/>
</dbReference>
<dbReference type="GO" id="GO:0006289">
    <property type="term" value="P:nucleotide-excision repair"/>
    <property type="evidence" value="ECO:0007669"/>
    <property type="project" value="InterPro"/>
</dbReference>
<dbReference type="Proteomes" id="UP000179014">
    <property type="component" value="Unassembled WGS sequence"/>
</dbReference>
<comment type="similarity">
    <text evidence="2 12">Belongs to the UvrB family.</text>
</comment>
<dbReference type="PANTHER" id="PTHR24029">
    <property type="entry name" value="UVRABC SYSTEM PROTEIN B"/>
    <property type="match status" value="1"/>
</dbReference>
<dbReference type="NCBIfam" id="NF003673">
    <property type="entry name" value="PRK05298.1"/>
    <property type="match status" value="1"/>
</dbReference>
<dbReference type="InterPro" id="IPR001943">
    <property type="entry name" value="UVR_dom"/>
</dbReference>
<dbReference type="NCBIfam" id="TIGR00631">
    <property type="entry name" value="uvrb"/>
    <property type="match status" value="1"/>
</dbReference>
<dbReference type="GO" id="GO:0009380">
    <property type="term" value="C:excinuclease repair complex"/>
    <property type="evidence" value="ECO:0007669"/>
    <property type="project" value="InterPro"/>
</dbReference>
<evidence type="ECO:0000256" key="9">
    <source>
        <dbReference type="ARBA" id="ARBA00023204"/>
    </source>
</evidence>
<dbReference type="GO" id="GO:0005524">
    <property type="term" value="F:ATP binding"/>
    <property type="evidence" value="ECO:0007669"/>
    <property type="project" value="UniProtKB-KW"/>
</dbReference>
<dbReference type="Pfam" id="PF00271">
    <property type="entry name" value="Helicase_C"/>
    <property type="match status" value="1"/>
</dbReference>
<dbReference type="InterPro" id="IPR014001">
    <property type="entry name" value="Helicase_ATP-bd"/>
</dbReference>
<dbReference type="InterPro" id="IPR006935">
    <property type="entry name" value="Helicase/UvrB_N"/>
</dbReference>
<dbReference type="GO" id="GO:0009432">
    <property type="term" value="P:SOS response"/>
    <property type="evidence" value="ECO:0007669"/>
    <property type="project" value="UniProtKB-KW"/>
</dbReference>
<dbReference type="SMART" id="SM00487">
    <property type="entry name" value="DEXDc"/>
    <property type="match status" value="1"/>
</dbReference>
<dbReference type="GO" id="GO:0005737">
    <property type="term" value="C:cytoplasm"/>
    <property type="evidence" value="ECO:0007669"/>
    <property type="project" value="UniProtKB-SubCell"/>
</dbReference>
<dbReference type="AlphaFoldDB" id="A0A1F6BWA3"/>
<feature type="domain" description="Helicase C-terminal" evidence="16">
    <location>
        <begin position="466"/>
        <end position="628"/>
    </location>
</feature>
<evidence type="ECO:0000256" key="11">
    <source>
        <dbReference type="ARBA" id="ARBA00029504"/>
    </source>
</evidence>
<evidence type="ECO:0000256" key="8">
    <source>
        <dbReference type="ARBA" id="ARBA00022881"/>
    </source>
</evidence>
<evidence type="ECO:0000256" key="10">
    <source>
        <dbReference type="ARBA" id="ARBA00026033"/>
    </source>
</evidence>
<comment type="subunit">
    <text evidence="10 12">Forms a heterotetramer with UvrA during the search for lesions. Interacts with UvrC in an incision complex.</text>
</comment>
<dbReference type="InterPro" id="IPR004807">
    <property type="entry name" value="UvrB"/>
</dbReference>
<evidence type="ECO:0000313" key="17">
    <source>
        <dbReference type="EMBL" id="OGG41224.1"/>
    </source>
</evidence>
<evidence type="ECO:0000256" key="4">
    <source>
        <dbReference type="ARBA" id="ARBA00022741"/>
    </source>
</evidence>
<feature type="domain" description="UVR" evidence="14">
    <location>
        <begin position="655"/>
        <end position="690"/>
    </location>
</feature>
<evidence type="ECO:0000256" key="5">
    <source>
        <dbReference type="ARBA" id="ARBA00022763"/>
    </source>
</evidence>
<dbReference type="STRING" id="1798474.A2118_03535"/>
<comment type="subcellular location">
    <subcellularLocation>
        <location evidence="1 12">Cytoplasm</location>
    </subcellularLocation>
</comment>
<evidence type="ECO:0000256" key="3">
    <source>
        <dbReference type="ARBA" id="ARBA00022490"/>
    </source>
</evidence>
<evidence type="ECO:0000256" key="2">
    <source>
        <dbReference type="ARBA" id="ARBA00008533"/>
    </source>
</evidence>
<dbReference type="Gene3D" id="3.40.50.300">
    <property type="entry name" value="P-loop containing nucleotide triphosphate hydrolases"/>
    <property type="match status" value="3"/>
</dbReference>
<dbReference type="InterPro" id="IPR036876">
    <property type="entry name" value="UVR_dom_sf"/>
</dbReference>
<dbReference type="GO" id="GO:0004518">
    <property type="term" value="F:nuclease activity"/>
    <property type="evidence" value="ECO:0007669"/>
    <property type="project" value="UniProtKB-KW"/>
</dbReference>
<sequence length="706" mass="79723">MANFKLHLPFQPAGDQPVAIKALENGLKEGLRHQTLFGVTGSGKTFTVANVIATNDKPTLVLAHNKTLAAQLAQEYREFFPENAVHYFVSYYDYYQPEAYIAHSDTYIEKEAMINAEIDRLRHAATQALLTRKDVIIVASVSAIYGLGSPEEYEKVHVKLETGQLETRGSLIRKLVGIYFERTNADLNPGQLRAIGNSLEFMPVNERVMYKVIFSAGGGSASGGESDTIARIEQLDPVSRAKMAEPKSVFVFPSKHFITDEQKRNRAIEDIKLELDEQLAKFKREEKPLEAERIKRRTLHDLALIRELGYTSGIENYSRHFDGRNPGEPPFTLLSYFKRCDKNFLTVIDESHVTVPQLGGMYAGDKSRKDVLVEYGFRLPSARDNRPLRFEEFEERIGQVLYTSATPGPYEKTHSKQVVEQVIRPTGLIDPELIVRPVSEEISLSLTVDNNREIGLPKYRGQIADFIAEAEIVIKRGGRALATTLTKQMAEDLASFLREKGMKAEYLHSDVKTIDRIDILTKFRQGGFDILVGVNLLREGLDLPEVELVGILDADKEGFLRSETSLIQTIGRAARNVLGRVILYADTITGSLERAISETNRRRALQVTYNEKHGITPQTIKKEIHDIAASMRTEHQRTIDELLVLDTLAYKDDPKNFIKRKREEMAEAVEQLDFETAALIRDEIYKLEGTGPRAHKPHTRKPLSGR</sequence>
<dbReference type="Pfam" id="PF12344">
    <property type="entry name" value="UvrB"/>
    <property type="match status" value="1"/>
</dbReference>
<dbReference type="PROSITE" id="PS51194">
    <property type="entry name" value="HELICASE_CTER"/>
    <property type="match status" value="1"/>
</dbReference>
<reference evidence="17 18" key="1">
    <citation type="journal article" date="2016" name="Nat. Commun.">
        <title>Thousands of microbial genomes shed light on interconnected biogeochemical processes in an aquifer system.</title>
        <authorList>
            <person name="Anantharaman K."/>
            <person name="Brown C.T."/>
            <person name="Hug L.A."/>
            <person name="Sharon I."/>
            <person name="Castelle C.J."/>
            <person name="Probst A.J."/>
            <person name="Thomas B.C."/>
            <person name="Singh A."/>
            <person name="Wilkins M.J."/>
            <person name="Karaoz U."/>
            <person name="Brodie E.L."/>
            <person name="Williams K.H."/>
            <person name="Hubbard S.S."/>
            <person name="Banfield J.F."/>
        </authorList>
    </citation>
    <scope>NUCLEOTIDE SEQUENCE [LARGE SCALE GENOMIC DNA]</scope>
</reference>
<keyword evidence="12" id="KW-0742">SOS response</keyword>
<dbReference type="Gene3D" id="4.10.860.10">
    <property type="entry name" value="UVR domain"/>
    <property type="match status" value="1"/>
</dbReference>
<evidence type="ECO:0000256" key="13">
    <source>
        <dbReference type="SAM" id="MobiDB-lite"/>
    </source>
</evidence>
<dbReference type="PANTHER" id="PTHR24029:SF0">
    <property type="entry name" value="UVRABC SYSTEM PROTEIN B"/>
    <property type="match status" value="1"/>
</dbReference>
<name>A0A1F6BWA3_9BACT</name>
<keyword evidence="8 12" id="KW-0267">Excision nuclease</keyword>
<comment type="caution">
    <text evidence="17">The sequence shown here is derived from an EMBL/GenBank/DDBJ whole genome shotgun (WGS) entry which is preliminary data.</text>
</comment>
<dbReference type="SUPFAM" id="SSF46600">
    <property type="entry name" value="C-terminal UvrC-binding domain of UvrB"/>
    <property type="match status" value="1"/>
</dbReference>
<dbReference type="InterPro" id="IPR041471">
    <property type="entry name" value="UvrB_inter"/>
</dbReference>
<dbReference type="InterPro" id="IPR027417">
    <property type="entry name" value="P-loop_NTPase"/>
</dbReference>
<feature type="region of interest" description="Disordered" evidence="13">
    <location>
        <begin position="687"/>
        <end position="706"/>
    </location>
</feature>
<keyword evidence="4" id="KW-0547">Nucleotide-binding</keyword>
<dbReference type="CDD" id="cd17916">
    <property type="entry name" value="DEXHc_UvrB"/>
    <property type="match status" value="1"/>
</dbReference>
<dbReference type="Pfam" id="PF02151">
    <property type="entry name" value="UVR"/>
    <property type="match status" value="1"/>
</dbReference>
<keyword evidence="5 12" id="KW-0227">DNA damage</keyword>
<evidence type="ECO:0000313" key="18">
    <source>
        <dbReference type="Proteomes" id="UP000179014"/>
    </source>
</evidence>
<dbReference type="InterPro" id="IPR001650">
    <property type="entry name" value="Helicase_C-like"/>
</dbReference>
<evidence type="ECO:0000256" key="7">
    <source>
        <dbReference type="ARBA" id="ARBA00022840"/>
    </source>
</evidence>
<evidence type="ECO:0000259" key="14">
    <source>
        <dbReference type="PROSITE" id="PS50151"/>
    </source>
</evidence>
<accession>A0A1F6BWA3</accession>
<dbReference type="GO" id="GO:0003677">
    <property type="term" value="F:DNA binding"/>
    <property type="evidence" value="ECO:0007669"/>
    <property type="project" value="InterPro"/>
</dbReference>
<dbReference type="Pfam" id="PF04851">
    <property type="entry name" value="ResIII"/>
    <property type="match status" value="1"/>
</dbReference>
<dbReference type="InterPro" id="IPR024759">
    <property type="entry name" value="UvrB_YAD/RRR_dom"/>
</dbReference>
<dbReference type="SUPFAM" id="SSF52540">
    <property type="entry name" value="P-loop containing nucleoside triphosphate hydrolases"/>
    <property type="match status" value="2"/>
</dbReference>
<protein>
    <recommendedName>
        <fullName evidence="11 12">UvrABC system protein B</fullName>
    </recommendedName>
</protein>
<keyword evidence="3" id="KW-0963">Cytoplasm</keyword>
<keyword evidence="6 12" id="KW-0228">DNA excision</keyword>
<keyword evidence="9 12" id="KW-0234">DNA repair</keyword>
<evidence type="ECO:0000256" key="12">
    <source>
        <dbReference type="RuleBase" id="RU003587"/>
    </source>
</evidence>
<dbReference type="PROSITE" id="PS51192">
    <property type="entry name" value="HELICASE_ATP_BIND_1"/>
    <property type="match status" value="1"/>
</dbReference>
<evidence type="ECO:0000256" key="1">
    <source>
        <dbReference type="ARBA" id="ARBA00004496"/>
    </source>
</evidence>
<dbReference type="SMART" id="SM00490">
    <property type="entry name" value="HELICc"/>
    <property type="match status" value="1"/>
</dbReference>
<evidence type="ECO:0000259" key="15">
    <source>
        <dbReference type="PROSITE" id="PS51192"/>
    </source>
</evidence>
<evidence type="ECO:0000256" key="6">
    <source>
        <dbReference type="ARBA" id="ARBA00022769"/>
    </source>
</evidence>
<gene>
    <name evidence="17" type="ORF">A2118_03535</name>
</gene>
<feature type="domain" description="Helicase ATP-binding" evidence="15">
    <location>
        <begin position="25"/>
        <end position="236"/>
    </location>
</feature>
<dbReference type="EMBL" id="MFKN01000004">
    <property type="protein sequence ID" value="OGG41224.1"/>
    <property type="molecule type" value="Genomic_DNA"/>
</dbReference>